<organism evidence="1 2">
    <name type="scientific">Eubacterium maltosivorans</name>
    <dbReference type="NCBI Taxonomy" id="2041044"/>
    <lineage>
        <taxon>Bacteria</taxon>
        <taxon>Bacillati</taxon>
        <taxon>Bacillota</taxon>
        <taxon>Clostridia</taxon>
        <taxon>Eubacteriales</taxon>
        <taxon>Eubacteriaceae</taxon>
        <taxon>Eubacterium</taxon>
    </lineage>
</organism>
<gene>
    <name evidence="1" type="ORF">CPZ25_019460</name>
</gene>
<name>A0A4P9CCT5_EUBML</name>
<dbReference type="GeneID" id="68364393"/>
<dbReference type="KEGG" id="emt:CPZ25_019460"/>
<dbReference type="RefSeq" id="WP_013381712.1">
    <property type="nucleotide sequence ID" value="NZ_CP029487.1"/>
</dbReference>
<reference evidence="1 2" key="1">
    <citation type="submission" date="2018-05" db="EMBL/GenBank/DDBJ databases">
        <title>Genome comparison of Eubacterium sp.</title>
        <authorList>
            <person name="Feng Y."/>
            <person name="Sanchez-Andrea I."/>
            <person name="Stams A.J.M."/>
            <person name="De Vos W.M."/>
        </authorList>
    </citation>
    <scope>NUCLEOTIDE SEQUENCE [LARGE SCALE GENOMIC DNA]</scope>
    <source>
        <strain evidence="1 2">YI</strain>
    </source>
</reference>
<dbReference type="AlphaFoldDB" id="A0A4P9CCT5"/>
<proteinExistence type="predicted"/>
<dbReference type="EMBL" id="CP029487">
    <property type="protein sequence ID" value="QCT73403.1"/>
    <property type="molecule type" value="Genomic_DNA"/>
</dbReference>
<protein>
    <submittedName>
        <fullName evidence="1">Uncharacterized protein</fullName>
    </submittedName>
</protein>
<accession>A0A4P9CCT5</accession>
<keyword evidence="2" id="KW-1185">Reference proteome</keyword>
<evidence type="ECO:0000313" key="1">
    <source>
        <dbReference type="EMBL" id="QCT73403.1"/>
    </source>
</evidence>
<sequence>MNKKKWTIGLSAIALAGILAVGGVLAWLTAQTATKKNTFVATAGLSGAIQEVNWDGLDYGNNPVTPQPSPLGRDMAKDMLPGMVIPKNPQVKNTSQKEPAYIAVRLDISCDGAEGQAALDAVSAFADIRFNTGEWTALGTSKDGKAVVYVYNTAVEAGSETSDVFKSVNVHDNANAADIKDFQIDAAGYLAQVQSGKTAADCIKAAFPDLV</sequence>
<evidence type="ECO:0000313" key="2">
    <source>
        <dbReference type="Proteomes" id="UP000218387"/>
    </source>
</evidence>
<dbReference type="Proteomes" id="UP000218387">
    <property type="component" value="Chromosome"/>
</dbReference>